<protein>
    <submittedName>
        <fullName evidence="4">Ca2+-binding EF-hand superfamily protein</fullName>
    </submittedName>
</protein>
<dbReference type="Pfam" id="PF13499">
    <property type="entry name" value="EF-hand_7"/>
    <property type="match status" value="1"/>
</dbReference>
<evidence type="ECO:0000256" key="2">
    <source>
        <dbReference type="ARBA" id="ARBA00022837"/>
    </source>
</evidence>
<evidence type="ECO:0000313" key="5">
    <source>
        <dbReference type="Proteomes" id="UP000316096"/>
    </source>
</evidence>
<dbReference type="SMART" id="SM00054">
    <property type="entry name" value="EFh"/>
    <property type="match status" value="4"/>
</dbReference>
<evidence type="ECO:0000259" key="3">
    <source>
        <dbReference type="PROSITE" id="PS50222"/>
    </source>
</evidence>
<dbReference type="RefSeq" id="WP_185792462.1">
    <property type="nucleotide sequence ID" value="NZ_VFOZ01000001.1"/>
</dbReference>
<dbReference type="GO" id="GO:0005509">
    <property type="term" value="F:calcium ion binding"/>
    <property type="evidence" value="ECO:0007669"/>
    <property type="project" value="InterPro"/>
</dbReference>
<keyword evidence="5" id="KW-1185">Reference proteome</keyword>
<keyword evidence="1" id="KW-0677">Repeat</keyword>
<feature type="domain" description="EF-hand" evidence="3">
    <location>
        <begin position="57"/>
        <end position="92"/>
    </location>
</feature>
<feature type="domain" description="EF-hand" evidence="3">
    <location>
        <begin position="135"/>
        <end position="170"/>
    </location>
</feature>
<evidence type="ECO:0000313" key="4">
    <source>
        <dbReference type="EMBL" id="TQM00438.1"/>
    </source>
</evidence>
<dbReference type="PROSITE" id="PS00018">
    <property type="entry name" value="EF_HAND_1"/>
    <property type="match status" value="3"/>
</dbReference>
<feature type="domain" description="EF-hand" evidence="3">
    <location>
        <begin position="6"/>
        <end position="41"/>
    </location>
</feature>
<dbReference type="Proteomes" id="UP000316096">
    <property type="component" value="Unassembled WGS sequence"/>
</dbReference>
<dbReference type="EMBL" id="VFOZ01000001">
    <property type="protein sequence ID" value="TQM00438.1"/>
    <property type="molecule type" value="Genomic_DNA"/>
</dbReference>
<dbReference type="PROSITE" id="PS50222">
    <property type="entry name" value="EF_HAND_2"/>
    <property type="match status" value="3"/>
</dbReference>
<dbReference type="InterPro" id="IPR002048">
    <property type="entry name" value="EF_hand_dom"/>
</dbReference>
<dbReference type="Pfam" id="PF13202">
    <property type="entry name" value="EF-hand_5"/>
    <property type="match status" value="2"/>
</dbReference>
<dbReference type="SUPFAM" id="SSF47473">
    <property type="entry name" value="EF-hand"/>
    <property type="match status" value="1"/>
</dbReference>
<name>A0A543CU61_9ACTN</name>
<proteinExistence type="predicted"/>
<accession>A0A543CU61</accession>
<gene>
    <name evidence="4" type="ORF">FB559_6151</name>
</gene>
<dbReference type="InterPro" id="IPR011992">
    <property type="entry name" value="EF-hand-dom_pair"/>
</dbReference>
<keyword evidence="2" id="KW-0106">Calcium</keyword>
<dbReference type="PANTHER" id="PTHR23050">
    <property type="entry name" value="CALCIUM BINDING PROTEIN"/>
    <property type="match status" value="1"/>
</dbReference>
<comment type="caution">
    <text evidence="4">The sequence shown here is derived from an EMBL/GenBank/DDBJ whole genome shotgun (WGS) entry which is preliminary data.</text>
</comment>
<evidence type="ECO:0000256" key="1">
    <source>
        <dbReference type="ARBA" id="ARBA00022737"/>
    </source>
</evidence>
<organism evidence="4 5">
    <name type="scientific">Actinoallomurus bryophytorum</name>
    <dbReference type="NCBI Taxonomy" id="1490222"/>
    <lineage>
        <taxon>Bacteria</taxon>
        <taxon>Bacillati</taxon>
        <taxon>Actinomycetota</taxon>
        <taxon>Actinomycetes</taxon>
        <taxon>Streptosporangiales</taxon>
        <taxon>Thermomonosporaceae</taxon>
        <taxon>Actinoallomurus</taxon>
    </lineage>
</organism>
<dbReference type="AlphaFoldDB" id="A0A543CU61"/>
<sequence>MPVTESQAHALAVRFQHWDRDHNGHMEWSDMENAVRRLGEAFGRTEDSREWGALAESCRRYWQVLVQHADTDRDGRISQDEYVTAFGDGVMADPAAFDGVFRSLLENVVRLADVDGDGRLGKEEYTRLMGSWYNAGESDAEALFGRLDADRDGFLTLDELVRSASSTFVDDDPVLTEPPPSR</sequence>
<dbReference type="InterPro" id="IPR050145">
    <property type="entry name" value="Centrin_CML-like"/>
</dbReference>
<reference evidence="4 5" key="1">
    <citation type="submission" date="2019-06" db="EMBL/GenBank/DDBJ databases">
        <title>Sequencing the genomes of 1000 actinobacteria strains.</title>
        <authorList>
            <person name="Klenk H.-P."/>
        </authorList>
    </citation>
    <scope>NUCLEOTIDE SEQUENCE [LARGE SCALE GENOMIC DNA]</scope>
    <source>
        <strain evidence="4 5">DSM 102200</strain>
    </source>
</reference>
<dbReference type="Gene3D" id="1.10.238.10">
    <property type="entry name" value="EF-hand"/>
    <property type="match status" value="1"/>
</dbReference>
<dbReference type="InterPro" id="IPR018247">
    <property type="entry name" value="EF_Hand_1_Ca_BS"/>
</dbReference>